<organism evidence="1 2">
    <name type="scientific">Blyttiomyces helicus</name>
    <dbReference type="NCBI Taxonomy" id="388810"/>
    <lineage>
        <taxon>Eukaryota</taxon>
        <taxon>Fungi</taxon>
        <taxon>Fungi incertae sedis</taxon>
        <taxon>Chytridiomycota</taxon>
        <taxon>Chytridiomycota incertae sedis</taxon>
        <taxon>Chytridiomycetes</taxon>
        <taxon>Chytridiomycetes incertae sedis</taxon>
        <taxon>Blyttiomyces</taxon>
    </lineage>
</organism>
<protein>
    <submittedName>
        <fullName evidence="1">Uncharacterized protein</fullName>
    </submittedName>
</protein>
<evidence type="ECO:0000313" key="1">
    <source>
        <dbReference type="EMBL" id="RKO88531.1"/>
    </source>
</evidence>
<accession>A0A4P9W7R7</accession>
<dbReference type="EMBL" id="KZ996654">
    <property type="protein sequence ID" value="RKO88531.1"/>
    <property type="molecule type" value="Genomic_DNA"/>
</dbReference>
<proteinExistence type="predicted"/>
<gene>
    <name evidence="1" type="ORF">BDK51DRAFT_41172</name>
</gene>
<dbReference type="Proteomes" id="UP000269721">
    <property type="component" value="Unassembled WGS sequence"/>
</dbReference>
<keyword evidence="2" id="KW-1185">Reference proteome</keyword>
<sequence length="255" mass="28335">MSGILAFVVSFYVTPMPSSITHSIFFQSLGSGWVDDAGRWTARRRTEEQLLVLASSGAHGPCLLHSREGPLKGHFQLNTNWNSGSKEKLADNIRFEGELKGNTIAASLSGLLANLKTVPLSSELSPPTSQKSRHHRIGQTGLSFMVVHHTLLIERRPTAAPTRYKWSSIRVGQTRYTLPLAREPFRLFCDVDDLGRLQQYPCGVSGLDHGVAVKETVLRVLELLSPATRVARSVQTGRLVILRNLRHRSEIYMVV</sequence>
<dbReference type="AlphaFoldDB" id="A0A4P9W7R7"/>
<name>A0A4P9W7R7_9FUNG</name>
<reference evidence="2" key="1">
    <citation type="journal article" date="2018" name="Nat. Microbiol.">
        <title>Leveraging single-cell genomics to expand the fungal tree of life.</title>
        <authorList>
            <person name="Ahrendt S.R."/>
            <person name="Quandt C.A."/>
            <person name="Ciobanu D."/>
            <person name="Clum A."/>
            <person name="Salamov A."/>
            <person name="Andreopoulos B."/>
            <person name="Cheng J.F."/>
            <person name="Woyke T."/>
            <person name="Pelin A."/>
            <person name="Henrissat B."/>
            <person name="Reynolds N.K."/>
            <person name="Benny G.L."/>
            <person name="Smith M.E."/>
            <person name="James T.Y."/>
            <person name="Grigoriev I.V."/>
        </authorList>
    </citation>
    <scope>NUCLEOTIDE SEQUENCE [LARGE SCALE GENOMIC DNA]</scope>
</reference>
<evidence type="ECO:0000313" key="2">
    <source>
        <dbReference type="Proteomes" id="UP000269721"/>
    </source>
</evidence>